<comment type="caution">
    <text evidence="2">The sequence shown here is derived from an EMBL/GenBank/DDBJ whole genome shotgun (WGS) entry which is preliminary data.</text>
</comment>
<name>A0A4Y9XSS8_9APHY</name>
<keyword evidence="1" id="KW-0436">Ligase</keyword>
<accession>A0A4Y9XSS8</accession>
<dbReference type="STRING" id="34475.A0A4Y9XSS8"/>
<dbReference type="Gene3D" id="3.40.50.620">
    <property type="entry name" value="HUPs"/>
    <property type="match status" value="1"/>
</dbReference>
<proteinExistence type="predicted"/>
<dbReference type="GO" id="GO:0004359">
    <property type="term" value="F:glutaminase activity"/>
    <property type="evidence" value="ECO:0007669"/>
    <property type="project" value="InterPro"/>
</dbReference>
<dbReference type="InterPro" id="IPR014729">
    <property type="entry name" value="Rossmann-like_a/b/a_fold"/>
</dbReference>
<evidence type="ECO:0000313" key="2">
    <source>
        <dbReference type="EMBL" id="TFY53186.1"/>
    </source>
</evidence>
<dbReference type="GO" id="GO:0003952">
    <property type="term" value="F:NAD+ synthase (glutamine-hydrolyzing) activity"/>
    <property type="evidence" value="ECO:0007669"/>
    <property type="project" value="InterPro"/>
</dbReference>
<evidence type="ECO:0000256" key="1">
    <source>
        <dbReference type="ARBA" id="ARBA00022598"/>
    </source>
</evidence>
<dbReference type="AlphaFoldDB" id="A0A4Y9XSS8"/>
<dbReference type="GO" id="GO:0005737">
    <property type="term" value="C:cytoplasm"/>
    <property type="evidence" value="ECO:0007669"/>
    <property type="project" value="InterPro"/>
</dbReference>
<dbReference type="Proteomes" id="UP000298390">
    <property type="component" value="Unassembled WGS sequence"/>
</dbReference>
<protein>
    <submittedName>
        <fullName evidence="2">Uncharacterized protein</fullName>
    </submittedName>
</protein>
<evidence type="ECO:0000313" key="3">
    <source>
        <dbReference type="Proteomes" id="UP000298390"/>
    </source>
</evidence>
<dbReference type="EMBL" id="SEKV01000859">
    <property type="protein sequence ID" value="TFY53186.1"/>
    <property type="molecule type" value="Genomic_DNA"/>
</dbReference>
<dbReference type="PANTHER" id="PTHR23090">
    <property type="entry name" value="NH 3 /GLUTAMINE-DEPENDENT NAD + SYNTHETASE"/>
    <property type="match status" value="1"/>
</dbReference>
<dbReference type="GO" id="GO:0009435">
    <property type="term" value="P:NAD+ biosynthetic process"/>
    <property type="evidence" value="ECO:0007669"/>
    <property type="project" value="InterPro"/>
</dbReference>
<organism evidence="2 3">
    <name type="scientific">Rhodofomes roseus</name>
    <dbReference type="NCBI Taxonomy" id="34475"/>
    <lineage>
        <taxon>Eukaryota</taxon>
        <taxon>Fungi</taxon>
        <taxon>Dikarya</taxon>
        <taxon>Basidiomycota</taxon>
        <taxon>Agaricomycotina</taxon>
        <taxon>Agaricomycetes</taxon>
        <taxon>Polyporales</taxon>
        <taxon>Rhodofomes</taxon>
    </lineage>
</organism>
<dbReference type="InterPro" id="IPR003694">
    <property type="entry name" value="NAD_synthase"/>
</dbReference>
<gene>
    <name evidence="2" type="ORF">EVJ58_g9591</name>
</gene>
<dbReference type="SUPFAM" id="SSF52402">
    <property type="entry name" value="Adenine nucleotide alpha hydrolases-like"/>
    <property type="match status" value="1"/>
</dbReference>
<sequence>MQAAGAERYQRIEVDWALSGGKFGVREDGEPGDLAMTDRRFEVRFHKPEEEIALGPACWLWDYLRRSRTQGYFVPLSGGIDSCATSVIVYSMCRLVADAAKNDDEQVIADARRIVGEPEDSAYVPTDAREFCNRIFHTCYMGTENSSIETRGRAKELAEAIGRRVMRWTRTLHGHG</sequence>
<dbReference type="PANTHER" id="PTHR23090:SF9">
    <property type="entry name" value="GLUTAMINE-DEPENDENT NAD(+) SYNTHETASE"/>
    <property type="match status" value="1"/>
</dbReference>
<reference evidence="2 3" key="1">
    <citation type="submission" date="2019-01" db="EMBL/GenBank/DDBJ databases">
        <title>Genome sequencing of the rare red list fungi Fomitopsis rosea.</title>
        <authorList>
            <person name="Buettner E."/>
            <person name="Kellner H."/>
        </authorList>
    </citation>
    <scope>NUCLEOTIDE SEQUENCE [LARGE SCALE GENOMIC DNA]</scope>
    <source>
        <strain evidence="2 3">DSM 105464</strain>
    </source>
</reference>